<gene>
    <name evidence="4" type="ORF">JOM49_002676</name>
</gene>
<dbReference type="Proteomes" id="UP000741013">
    <property type="component" value="Unassembled WGS sequence"/>
</dbReference>
<dbReference type="InterPro" id="IPR001128">
    <property type="entry name" value="Cyt_P450"/>
</dbReference>
<dbReference type="Gene3D" id="1.10.630.10">
    <property type="entry name" value="Cytochrome P450"/>
    <property type="match status" value="1"/>
</dbReference>
<sequence>MTQDPAAEVPEFPMARRCPFDPPSEYAKLRETEPVSRAQLPDGTPAWLLTRYADARAVLAHPTVSADITKPGFPPLIPIQKDIVKQGHKPPFMRQDPPEHTVYRRMLIPEFTVRRMKVLRPAIEQIVDDQLDHLLAQDRPADLVAHLALPVPSLVICRTLGVPYADHEFFQDKTGILLSFDSTPEQVAKAMTEIRAFLGDLISEKQRTPDDDLVSSLVHNHLEKGEVTRENLLATILLLLNAGHETTANMISLGTLALLENPEQLAALRADPELVGPAVEEMLRYLSIGDIVPARIATEDMEVGGTTIKAGEGLIALLGAANWDTGVFPSPETFDIHRGARHHIAFGYGVHQCVGQNLARLELEILFRKLVSRVPTLRLAAPVEDLPYKRQGAVYGLHALPVDW</sequence>
<organism evidence="4 5">
    <name type="scientific">Amycolatopsis magusensis</name>
    <dbReference type="NCBI Taxonomy" id="882444"/>
    <lineage>
        <taxon>Bacteria</taxon>
        <taxon>Bacillati</taxon>
        <taxon>Actinomycetota</taxon>
        <taxon>Actinomycetes</taxon>
        <taxon>Pseudonocardiales</taxon>
        <taxon>Pseudonocardiaceae</taxon>
        <taxon>Amycolatopsis</taxon>
    </lineage>
</organism>
<keyword evidence="2" id="KW-0408">Iron</keyword>
<dbReference type="GO" id="GO:0016491">
    <property type="term" value="F:oxidoreductase activity"/>
    <property type="evidence" value="ECO:0007669"/>
    <property type="project" value="UniProtKB-KW"/>
</dbReference>
<dbReference type="PROSITE" id="PS00086">
    <property type="entry name" value="CYTOCHROME_P450"/>
    <property type="match status" value="1"/>
</dbReference>
<comment type="caution">
    <text evidence="4">The sequence shown here is derived from an EMBL/GenBank/DDBJ whole genome shotgun (WGS) entry which is preliminary data.</text>
</comment>
<proteinExistence type="inferred from homology"/>
<dbReference type="PRINTS" id="PR00359">
    <property type="entry name" value="BP450"/>
</dbReference>
<dbReference type="EC" id="1.14.15.11" evidence="4"/>
<keyword evidence="2" id="KW-0349">Heme</keyword>
<dbReference type="EMBL" id="JAGGMS010000001">
    <property type="protein sequence ID" value="MBP2181150.1"/>
    <property type="molecule type" value="Genomic_DNA"/>
</dbReference>
<reference evidence="4 5" key="1">
    <citation type="submission" date="2021-03" db="EMBL/GenBank/DDBJ databases">
        <title>Sequencing the genomes of 1000 actinobacteria strains.</title>
        <authorList>
            <person name="Klenk H.-P."/>
        </authorList>
    </citation>
    <scope>NUCLEOTIDE SEQUENCE [LARGE SCALE GENOMIC DNA]</scope>
    <source>
        <strain evidence="4 5">DSM 45510</strain>
    </source>
</reference>
<dbReference type="InterPro" id="IPR002397">
    <property type="entry name" value="Cyt_P450_B"/>
</dbReference>
<keyword evidence="2" id="KW-0503">Monooxygenase</keyword>
<dbReference type="InterPro" id="IPR017972">
    <property type="entry name" value="Cyt_P450_CS"/>
</dbReference>
<dbReference type="Pfam" id="PF00067">
    <property type="entry name" value="p450"/>
    <property type="match status" value="1"/>
</dbReference>
<dbReference type="InterPro" id="IPR036396">
    <property type="entry name" value="Cyt_P450_sf"/>
</dbReference>
<dbReference type="CDD" id="cd11030">
    <property type="entry name" value="CYP105-like"/>
    <property type="match status" value="1"/>
</dbReference>
<keyword evidence="2 4" id="KW-0560">Oxidoreductase</keyword>
<evidence type="ECO:0000256" key="3">
    <source>
        <dbReference type="SAM" id="MobiDB-lite"/>
    </source>
</evidence>
<dbReference type="SUPFAM" id="SSF48264">
    <property type="entry name" value="Cytochrome P450"/>
    <property type="match status" value="1"/>
</dbReference>
<evidence type="ECO:0000256" key="1">
    <source>
        <dbReference type="ARBA" id="ARBA00010617"/>
    </source>
</evidence>
<keyword evidence="5" id="KW-1185">Reference proteome</keyword>
<comment type="similarity">
    <text evidence="1 2">Belongs to the cytochrome P450 family.</text>
</comment>
<feature type="region of interest" description="Disordered" evidence="3">
    <location>
        <begin position="1"/>
        <end position="25"/>
    </location>
</feature>
<protein>
    <submittedName>
        <fullName evidence="4">Pentalenic acid synthase</fullName>
        <ecNumber evidence="4">1.14.15.11</ecNumber>
    </submittedName>
</protein>
<name>A0ABS4PNZ7_9PSEU</name>
<dbReference type="PANTHER" id="PTHR46696">
    <property type="entry name" value="P450, PUTATIVE (EUROFUNG)-RELATED"/>
    <property type="match status" value="1"/>
</dbReference>
<accession>A0ABS4PNZ7</accession>
<evidence type="ECO:0000256" key="2">
    <source>
        <dbReference type="RuleBase" id="RU000461"/>
    </source>
</evidence>
<evidence type="ECO:0000313" key="5">
    <source>
        <dbReference type="Proteomes" id="UP000741013"/>
    </source>
</evidence>
<keyword evidence="2" id="KW-0479">Metal-binding</keyword>
<dbReference type="RefSeq" id="WP_209664607.1">
    <property type="nucleotide sequence ID" value="NZ_JAGGMS010000001.1"/>
</dbReference>
<dbReference type="PANTHER" id="PTHR46696:SF1">
    <property type="entry name" value="CYTOCHROME P450 YJIB-RELATED"/>
    <property type="match status" value="1"/>
</dbReference>
<evidence type="ECO:0000313" key="4">
    <source>
        <dbReference type="EMBL" id="MBP2181150.1"/>
    </source>
</evidence>
<dbReference type="PRINTS" id="PR00385">
    <property type="entry name" value="P450"/>
</dbReference>